<proteinExistence type="predicted"/>
<organism evidence="2 3">
    <name type="scientific">Candidatus Allofournierella pullistercoris</name>
    <dbReference type="NCBI Taxonomy" id="2838597"/>
    <lineage>
        <taxon>Bacteria</taxon>
        <taxon>Bacillati</taxon>
        <taxon>Bacillota</taxon>
        <taxon>Clostridia</taxon>
        <taxon>Eubacteriales</taxon>
        <taxon>Oscillospiraceae</taxon>
        <taxon>Allofournierella</taxon>
    </lineage>
</organism>
<comment type="caution">
    <text evidence="2">The sequence shown here is derived from an EMBL/GenBank/DDBJ whole genome shotgun (WGS) entry which is preliminary data.</text>
</comment>
<reference evidence="2" key="1">
    <citation type="journal article" date="2021" name="PeerJ">
        <title>Extensive microbial diversity within the chicken gut microbiome revealed by metagenomics and culture.</title>
        <authorList>
            <person name="Gilroy R."/>
            <person name="Ravi A."/>
            <person name="Getino M."/>
            <person name="Pursley I."/>
            <person name="Horton D.L."/>
            <person name="Alikhan N.F."/>
            <person name="Baker D."/>
            <person name="Gharbi K."/>
            <person name="Hall N."/>
            <person name="Watson M."/>
            <person name="Adriaenssens E.M."/>
            <person name="Foster-Nyarko E."/>
            <person name="Jarju S."/>
            <person name="Secka A."/>
            <person name="Antonio M."/>
            <person name="Oren A."/>
            <person name="Chaudhuri R.R."/>
            <person name="La Ragione R."/>
            <person name="Hildebrand F."/>
            <person name="Pallen M.J."/>
        </authorList>
    </citation>
    <scope>NUCLEOTIDE SEQUENCE</scope>
    <source>
        <strain evidence="2">B5_2728</strain>
    </source>
</reference>
<gene>
    <name evidence="2" type="ORF">H9882_06415</name>
</gene>
<dbReference type="EMBL" id="JAHLFP010000055">
    <property type="protein sequence ID" value="MBU3806507.1"/>
    <property type="molecule type" value="Genomic_DNA"/>
</dbReference>
<protein>
    <submittedName>
        <fullName evidence="2">Zinc ribbon domain-containing protein</fullName>
    </submittedName>
</protein>
<feature type="domain" description="DZANK-type" evidence="1">
    <location>
        <begin position="71"/>
        <end position="121"/>
    </location>
</feature>
<accession>A0A948T363</accession>
<evidence type="ECO:0000313" key="2">
    <source>
        <dbReference type="EMBL" id="MBU3806507.1"/>
    </source>
</evidence>
<name>A0A948T363_9FIRM</name>
<sequence length="124" mass="13374">MSEITRINGLISDEEKKINTAYCEIGKLYVSVHGADGEEGFAEMVDAIHEAEKKIEEYKVQLHIVKGVERCEQCGAEVQRGVAFCSCCGAAMPKVETSAEKVCPSCGTKVEGEGAFCAYCGTKL</sequence>
<dbReference type="Proteomes" id="UP000713596">
    <property type="component" value="Unassembled WGS sequence"/>
</dbReference>
<dbReference type="InterPro" id="IPR025874">
    <property type="entry name" value="DZR"/>
</dbReference>
<dbReference type="AlphaFoldDB" id="A0A948T363"/>
<dbReference type="Pfam" id="PF12773">
    <property type="entry name" value="DZR"/>
    <property type="match status" value="1"/>
</dbReference>
<evidence type="ECO:0000313" key="3">
    <source>
        <dbReference type="Proteomes" id="UP000713596"/>
    </source>
</evidence>
<reference evidence="2" key="2">
    <citation type="submission" date="2021-04" db="EMBL/GenBank/DDBJ databases">
        <authorList>
            <person name="Gilroy R."/>
        </authorList>
    </citation>
    <scope>NUCLEOTIDE SEQUENCE</scope>
    <source>
        <strain evidence="2">B5_2728</strain>
    </source>
</reference>
<evidence type="ECO:0000259" key="1">
    <source>
        <dbReference type="Pfam" id="PF12773"/>
    </source>
</evidence>